<protein>
    <recommendedName>
        <fullName evidence="5">Phosphoribosylaminoimidazole-succinocarboxamide synthase</fullName>
    </recommendedName>
</protein>
<comment type="caution">
    <text evidence="3">The sequence shown here is derived from an EMBL/GenBank/DDBJ whole genome shotgun (WGS) entry which is preliminary data.</text>
</comment>
<feature type="transmembrane region" description="Helical" evidence="2">
    <location>
        <begin position="474"/>
        <end position="499"/>
    </location>
</feature>
<dbReference type="InterPro" id="IPR021840">
    <property type="entry name" value="DUF3433"/>
</dbReference>
<keyword evidence="2" id="KW-0472">Membrane</keyword>
<evidence type="ECO:0008006" key="5">
    <source>
        <dbReference type="Google" id="ProtNLM"/>
    </source>
</evidence>
<dbReference type="InParanoid" id="A0A1Z5T7Q3"/>
<feature type="region of interest" description="Disordered" evidence="1">
    <location>
        <begin position="1"/>
        <end position="61"/>
    </location>
</feature>
<proteinExistence type="predicted"/>
<feature type="compositionally biased region" description="Polar residues" evidence="1">
    <location>
        <begin position="16"/>
        <end position="37"/>
    </location>
</feature>
<keyword evidence="4" id="KW-1185">Reference proteome</keyword>
<feature type="region of interest" description="Disordered" evidence="1">
    <location>
        <begin position="211"/>
        <end position="285"/>
    </location>
</feature>
<feature type="transmembrane region" description="Helical" evidence="2">
    <location>
        <begin position="423"/>
        <end position="453"/>
    </location>
</feature>
<evidence type="ECO:0000313" key="4">
    <source>
        <dbReference type="Proteomes" id="UP000194280"/>
    </source>
</evidence>
<accession>A0A1Z5T7Q3</accession>
<dbReference type="STRING" id="1157616.A0A1Z5T7Q3"/>
<keyword evidence="2" id="KW-0812">Transmembrane</keyword>
<gene>
    <name evidence="3" type="ORF">BTJ68_07240</name>
</gene>
<feature type="transmembrane region" description="Helical" evidence="2">
    <location>
        <begin position="530"/>
        <end position="552"/>
    </location>
</feature>
<evidence type="ECO:0000256" key="2">
    <source>
        <dbReference type="SAM" id="Phobius"/>
    </source>
</evidence>
<dbReference type="OrthoDB" id="3057599at2759"/>
<feature type="transmembrane region" description="Helical" evidence="2">
    <location>
        <begin position="731"/>
        <end position="755"/>
    </location>
</feature>
<dbReference type="EMBL" id="MUNK01000101">
    <property type="protein sequence ID" value="OTA32057.1"/>
    <property type="molecule type" value="Genomic_DNA"/>
</dbReference>
<keyword evidence="2" id="KW-1133">Transmembrane helix</keyword>
<feature type="compositionally biased region" description="Polar residues" evidence="1">
    <location>
        <begin position="173"/>
        <end position="189"/>
    </location>
</feature>
<feature type="transmembrane region" description="Helical" evidence="2">
    <location>
        <begin position="380"/>
        <end position="403"/>
    </location>
</feature>
<dbReference type="PANTHER" id="PTHR37544:SF1">
    <property type="entry name" value="PHOSPHORIBOSYLAMINOIMIDAZOLE-SUCCINOCARBOXAMIDE SYNTHASE"/>
    <property type="match status" value="1"/>
</dbReference>
<organism evidence="3 4">
    <name type="scientific">Hortaea werneckii EXF-2000</name>
    <dbReference type="NCBI Taxonomy" id="1157616"/>
    <lineage>
        <taxon>Eukaryota</taxon>
        <taxon>Fungi</taxon>
        <taxon>Dikarya</taxon>
        <taxon>Ascomycota</taxon>
        <taxon>Pezizomycotina</taxon>
        <taxon>Dothideomycetes</taxon>
        <taxon>Dothideomycetidae</taxon>
        <taxon>Mycosphaerellales</taxon>
        <taxon>Teratosphaeriaceae</taxon>
        <taxon>Hortaea</taxon>
    </lineage>
</organism>
<dbReference type="Proteomes" id="UP000194280">
    <property type="component" value="Unassembled WGS sequence"/>
</dbReference>
<reference evidence="3 4" key="1">
    <citation type="submission" date="2017-01" db="EMBL/GenBank/DDBJ databases">
        <title>The recent genome duplication of the halophilic yeast Hortaea werneckii: insights from long-read sequencing.</title>
        <authorList>
            <person name="Sinha S."/>
            <person name="Flibotte S."/>
            <person name="Neira M."/>
            <person name="Lenassi M."/>
            <person name="Gostincar C."/>
            <person name="Stajich J.E."/>
            <person name="Nislow C.E."/>
        </authorList>
    </citation>
    <scope>NUCLEOTIDE SEQUENCE [LARGE SCALE GENOMIC DNA]</scope>
    <source>
        <strain evidence="3 4">EXF-2000</strain>
    </source>
</reference>
<dbReference type="PANTHER" id="PTHR37544">
    <property type="entry name" value="SPRAY-RELATED"/>
    <property type="match status" value="1"/>
</dbReference>
<feature type="compositionally biased region" description="Polar residues" evidence="1">
    <location>
        <begin position="90"/>
        <end position="100"/>
    </location>
</feature>
<feature type="region of interest" description="Disordered" evidence="1">
    <location>
        <begin position="75"/>
        <end position="198"/>
    </location>
</feature>
<name>A0A1Z5T7Q3_HORWE</name>
<feature type="compositionally biased region" description="Basic and acidic residues" evidence="1">
    <location>
        <begin position="653"/>
        <end position="663"/>
    </location>
</feature>
<feature type="region of interest" description="Disordered" evidence="1">
    <location>
        <begin position="629"/>
        <end position="676"/>
    </location>
</feature>
<evidence type="ECO:0000256" key="1">
    <source>
        <dbReference type="SAM" id="MobiDB-lite"/>
    </source>
</evidence>
<feature type="transmembrane region" description="Helical" evidence="2">
    <location>
        <begin position="690"/>
        <end position="711"/>
    </location>
</feature>
<feature type="region of interest" description="Disordered" evidence="1">
    <location>
        <begin position="311"/>
        <end position="349"/>
    </location>
</feature>
<dbReference type="VEuPathDB" id="FungiDB:BTJ68_07240"/>
<dbReference type="AlphaFoldDB" id="A0A1Z5T7Q3"/>
<feature type="transmembrane region" description="Helical" evidence="2">
    <location>
        <begin position="845"/>
        <end position="865"/>
    </location>
</feature>
<dbReference type="Pfam" id="PF11915">
    <property type="entry name" value="DUF3433"/>
    <property type="match status" value="2"/>
</dbReference>
<evidence type="ECO:0000313" key="3">
    <source>
        <dbReference type="EMBL" id="OTA32057.1"/>
    </source>
</evidence>
<feature type="transmembrane region" description="Helical" evidence="2">
    <location>
        <begin position="806"/>
        <end position="833"/>
    </location>
</feature>
<sequence>MSNLAPQDPPAPFALRQTNVSQPSLIHSRPSQQSITASEDYYSISSGTGGSGGSSTYSGESGDARAAYAAGVGAPIHRYRTPPSRYRTPAQSGDQLPSHTGQEDEEPQVRRTPMRGQGRRRQSPAGIGEASTAAIAVPVLREGGIRRKPVPSTVMEGTEPGSPASPAYIPSTGARSSVAQDISREQNAPTPGVDDTPYIRFALDQLTRDEEVKGSRRYQGLGSGMAGNYPYIVPETKGGQIPPPPPPPVSRARAMRSFQQPRDPYRQPRPYTSELPGDETQQGQYRSKQYNDYETPALGGAAAAGALRYGSEKKEQQEIFDDPPPRNPARLSTPPFGLRGQPSQHEQGREEPGVFMEVPNEGGYLTHLNFIPGTLRPLSLILFFCLALAYTVCLVFCAAWSLSNNGLWDYGTIGDARYFVFQYLPTFLGVILLFWVVQIEVAVMRIAPFVAMASENSKAREAGAQLSMYPKGFVLPYIGHFSAGLPLAGVFMVVAWLQIWTLPLLASSFNVYYTGSPETGRWRWIATQGAIWTVIVLYVLLLVAVILLMVWLKFGRRSTGLKWDPRSLADLVVLMERSNALDISADGEPARLGYWRTSDRPNETFHSYGIVDKSARRYDLEGGEIREKRTSEKLNSPIAPPTSRFSEPYELESNEKRHSRENMLPRPGSSESSASKGQCALPWYLHVSMAALWAIIAIVLLLAFLIVSYLPSTRVSNAFAPTVPAPVNVDGFSATNFLFSFIPALLATLCLLVWLDFDYAYRRLQALETLVKDEGELAEKSLLLSYVADLPVFVTINAGTNGHWQIAVLSFVSLIAATLPILGGGVFWAQFYIPDQTTRMAAHMTAYYALTVFCVLYALAYLLIFPSRRLRYAAHLMGSNSAVSFAEIIDLVHQSRILNDLSFHEPESKIQLVTRLLSAPPGTRISQNQEATQSKGSLADSFRGFGRAREYAAGGTGSTDIPTYHLGSYVGRDGQEYMGIDRLRRD</sequence>